<keyword evidence="4" id="KW-1185">Reference proteome</keyword>
<keyword evidence="1" id="KW-0472">Membrane</keyword>
<comment type="caution">
    <text evidence="3">The sequence shown here is derived from an EMBL/GenBank/DDBJ whole genome shotgun (WGS) entry which is preliminary data.</text>
</comment>
<organism evidence="3 4">
    <name type="scientific">Paenibacillus terreus</name>
    <dbReference type="NCBI Taxonomy" id="1387834"/>
    <lineage>
        <taxon>Bacteria</taxon>
        <taxon>Bacillati</taxon>
        <taxon>Bacillota</taxon>
        <taxon>Bacilli</taxon>
        <taxon>Bacillales</taxon>
        <taxon>Paenibacillaceae</taxon>
        <taxon>Paenibacillus</taxon>
    </lineage>
</organism>
<dbReference type="InterPro" id="IPR015393">
    <property type="entry name" value="DUF1972"/>
</dbReference>
<dbReference type="Proteomes" id="UP001580407">
    <property type="component" value="Unassembled WGS sequence"/>
</dbReference>
<dbReference type="Pfam" id="PF09314">
    <property type="entry name" value="DUF1972"/>
    <property type="match status" value="1"/>
</dbReference>
<keyword evidence="1" id="KW-1133">Transmembrane helix</keyword>
<dbReference type="SUPFAM" id="SSF53756">
    <property type="entry name" value="UDP-Glycosyltransferase/glycogen phosphorylase"/>
    <property type="match status" value="1"/>
</dbReference>
<feature type="transmembrane region" description="Helical" evidence="1">
    <location>
        <begin position="96"/>
        <end position="120"/>
    </location>
</feature>
<evidence type="ECO:0000313" key="4">
    <source>
        <dbReference type="Proteomes" id="UP001580407"/>
    </source>
</evidence>
<feature type="transmembrane region" description="Helical" evidence="1">
    <location>
        <begin position="140"/>
        <end position="161"/>
    </location>
</feature>
<feature type="domain" description="DUF1972" evidence="2">
    <location>
        <begin position="8"/>
        <end position="180"/>
    </location>
</feature>
<protein>
    <submittedName>
        <fullName evidence="3">DUF1972 domain-containing protein</fullName>
    </submittedName>
</protein>
<dbReference type="Gene3D" id="3.40.50.2000">
    <property type="entry name" value="Glycogen Phosphorylase B"/>
    <property type="match status" value="2"/>
</dbReference>
<evidence type="ECO:0000256" key="1">
    <source>
        <dbReference type="SAM" id="Phobius"/>
    </source>
</evidence>
<gene>
    <name evidence="3" type="ORF">ACE3NQ_07665</name>
</gene>
<proteinExistence type="predicted"/>
<evidence type="ECO:0000259" key="2">
    <source>
        <dbReference type="Pfam" id="PF09314"/>
    </source>
</evidence>
<keyword evidence="1" id="KW-0812">Transmembrane</keyword>
<name>A0ABV5B7A9_9BACL</name>
<evidence type="ECO:0000313" key="3">
    <source>
        <dbReference type="EMBL" id="MFB5680784.1"/>
    </source>
</evidence>
<dbReference type="EMBL" id="JBHILM010000006">
    <property type="protein sequence ID" value="MFB5680784.1"/>
    <property type="molecule type" value="Genomic_DNA"/>
</dbReference>
<accession>A0ABV5B7A9</accession>
<sequence>MNQSNFRVAFCGTRGLPANYGGFETALDEITKRFVKNGIHCEVFCRGDKDQKINKETYEGRELVYIKGSKHRKLDTFVSSIHTGLYLIKHRKEYDFIFWFNNANFPGILLTLLTGVRMAINTDGLEWRRAKWSLPFKAYYFLSSFFICLLCRTLISDSVSIQNYYKKTFKKKTQFIPYGASENKEYGSEMKKEILGKYGLEEGKYFLQITRFEPDNLPLEIIKQFQNSLLGDLGYQYVLIGLKDETEYALKIKAESGRRGIKVFPANYNPTELTVLRNCAYCYVHGNSVGGTNPALLEAMQSTKRILAIDCPFSEEVLGAQGRRFTIENLSQVFIESLHLEDQSLAMKHRIKLHYQWDKVADSYKNITQQKSADYVMLTTTHEGVKVTS</sequence>
<reference evidence="3 4" key="1">
    <citation type="submission" date="2024-09" db="EMBL/GenBank/DDBJ databases">
        <authorList>
            <person name="Ruan L."/>
        </authorList>
    </citation>
    <scope>NUCLEOTIDE SEQUENCE [LARGE SCALE GENOMIC DNA]</scope>
    <source>
        <strain evidence="3 4">D33</strain>
    </source>
</reference>
<dbReference type="RefSeq" id="WP_375524579.1">
    <property type="nucleotide sequence ID" value="NZ_JBHILM010000006.1"/>
</dbReference>